<protein>
    <submittedName>
        <fullName evidence="2">Uncharacterized protein</fullName>
    </submittedName>
</protein>
<dbReference type="AlphaFoldDB" id="A0A8H5CDC6"/>
<feature type="compositionally biased region" description="Gly residues" evidence="1">
    <location>
        <begin position="294"/>
        <end position="317"/>
    </location>
</feature>
<evidence type="ECO:0000256" key="1">
    <source>
        <dbReference type="SAM" id="MobiDB-lite"/>
    </source>
</evidence>
<comment type="caution">
    <text evidence="2">The sequence shown here is derived from an EMBL/GenBank/DDBJ whole genome shotgun (WGS) entry which is preliminary data.</text>
</comment>
<feature type="region of interest" description="Disordered" evidence="1">
    <location>
        <begin position="447"/>
        <end position="505"/>
    </location>
</feature>
<feature type="compositionally biased region" description="Polar residues" evidence="1">
    <location>
        <begin position="325"/>
        <end position="338"/>
    </location>
</feature>
<feature type="compositionally biased region" description="Basic and acidic residues" evidence="1">
    <location>
        <begin position="269"/>
        <end position="293"/>
    </location>
</feature>
<keyword evidence="3" id="KW-1185">Reference proteome</keyword>
<evidence type="ECO:0000313" key="2">
    <source>
        <dbReference type="EMBL" id="KAF5339750.1"/>
    </source>
</evidence>
<dbReference type="PROSITE" id="PS51257">
    <property type="entry name" value="PROKAR_LIPOPROTEIN"/>
    <property type="match status" value="1"/>
</dbReference>
<sequence>MPRGTRPIPAEIYVGSMLSYGMGLACWNTKTHSGDVGPVLGDVGTFSAQDGFAKIFNLWDDEESINLTVKAYAGLKSYKAPVRRFKKTKEGRLRRGEIVKSPGVGGNVIYRPDYSDISNFEIRCTSQHGAALMLTSAADQEDLDHLHTLRDHILKYPELFYRHANAIERLGQDESLYIITGSVKSNSCGLAAFGEPTGPDEHPVILANSSRQGQRIASWVWTNQGTANTQLSDPSLDGIKDQTLFLRGFKLDISSDFRSTLGGPASGGGRDEGKSGGEGNDRRTGGEYGDGKEGGAGVGTGGNAGHGGPSFGGGSNGTLGSSSSQFRGNAVQVQSFPDSSRRRSCHPCDIINECLLQATSSSFALSHDDDWLPFLKGRSIWESSPPGAPPLINSYTGVCVIQGVACLVTNLEALRAIDRQEKVNSWLGGAPPLRNWASTTGAIHDRPLFPGGITRGTPSTPPVVQGKIPNPSQLSSTSPTEPSTAKTQELSGIEAKPLGNTMDSD</sequence>
<dbReference type="OrthoDB" id="3222453at2759"/>
<feature type="region of interest" description="Disordered" evidence="1">
    <location>
        <begin position="260"/>
        <end position="343"/>
    </location>
</feature>
<organism evidence="2 3">
    <name type="scientific">Ephemerocybe angulata</name>
    <dbReference type="NCBI Taxonomy" id="980116"/>
    <lineage>
        <taxon>Eukaryota</taxon>
        <taxon>Fungi</taxon>
        <taxon>Dikarya</taxon>
        <taxon>Basidiomycota</taxon>
        <taxon>Agaricomycotina</taxon>
        <taxon>Agaricomycetes</taxon>
        <taxon>Agaricomycetidae</taxon>
        <taxon>Agaricales</taxon>
        <taxon>Agaricineae</taxon>
        <taxon>Psathyrellaceae</taxon>
        <taxon>Ephemerocybe</taxon>
    </lineage>
</organism>
<name>A0A8H5CDC6_9AGAR</name>
<gene>
    <name evidence="2" type="ORF">D9611_009130</name>
</gene>
<evidence type="ECO:0000313" key="3">
    <source>
        <dbReference type="Proteomes" id="UP000541558"/>
    </source>
</evidence>
<proteinExistence type="predicted"/>
<accession>A0A8H5CDC6</accession>
<feature type="compositionally biased region" description="Polar residues" evidence="1">
    <location>
        <begin position="470"/>
        <end position="490"/>
    </location>
</feature>
<dbReference type="EMBL" id="JAACJK010000006">
    <property type="protein sequence ID" value="KAF5339750.1"/>
    <property type="molecule type" value="Genomic_DNA"/>
</dbReference>
<reference evidence="2 3" key="1">
    <citation type="journal article" date="2020" name="ISME J.">
        <title>Uncovering the hidden diversity of litter-decomposition mechanisms in mushroom-forming fungi.</title>
        <authorList>
            <person name="Floudas D."/>
            <person name="Bentzer J."/>
            <person name="Ahren D."/>
            <person name="Johansson T."/>
            <person name="Persson P."/>
            <person name="Tunlid A."/>
        </authorList>
    </citation>
    <scope>NUCLEOTIDE SEQUENCE [LARGE SCALE GENOMIC DNA]</scope>
    <source>
        <strain evidence="2 3">CBS 175.51</strain>
    </source>
</reference>
<dbReference type="Proteomes" id="UP000541558">
    <property type="component" value="Unassembled WGS sequence"/>
</dbReference>